<keyword evidence="3" id="KW-1185">Reference proteome</keyword>
<proteinExistence type="predicted"/>
<protein>
    <submittedName>
        <fullName evidence="2">Uncharacterized protein</fullName>
    </submittedName>
</protein>
<organism evidence="2 3">
    <name type="scientific">Octopus vulgaris</name>
    <name type="common">Common octopus</name>
    <dbReference type="NCBI Taxonomy" id="6645"/>
    <lineage>
        <taxon>Eukaryota</taxon>
        <taxon>Metazoa</taxon>
        <taxon>Spiralia</taxon>
        <taxon>Lophotrochozoa</taxon>
        <taxon>Mollusca</taxon>
        <taxon>Cephalopoda</taxon>
        <taxon>Coleoidea</taxon>
        <taxon>Octopodiformes</taxon>
        <taxon>Octopoda</taxon>
        <taxon>Incirrata</taxon>
        <taxon>Octopodidae</taxon>
        <taxon>Octopus</taxon>
    </lineage>
</organism>
<dbReference type="AlphaFoldDB" id="A0AA36AVB7"/>
<evidence type="ECO:0000313" key="2">
    <source>
        <dbReference type="EMBL" id="CAI9722958.1"/>
    </source>
</evidence>
<gene>
    <name evidence="2" type="ORF">OCTVUL_1B021760</name>
</gene>
<evidence type="ECO:0000256" key="1">
    <source>
        <dbReference type="SAM" id="MobiDB-lite"/>
    </source>
</evidence>
<sequence>MKWREEQNGGERREKEEDMKVKEGGQAGNDFLNFAKSGKIDIHKNQEFCYGGMDINIKVYRPGDTAQRAKLESHTYHRKTKPTQIFYVANRNCNDIDDITEICNVVQENLDIYYVLLNILEEIFICQLHDGKGIKLCYP</sequence>
<dbReference type="EMBL" id="OX597818">
    <property type="protein sequence ID" value="CAI9722958.1"/>
    <property type="molecule type" value="Genomic_DNA"/>
</dbReference>
<feature type="region of interest" description="Disordered" evidence="1">
    <location>
        <begin position="1"/>
        <end position="22"/>
    </location>
</feature>
<evidence type="ECO:0000313" key="3">
    <source>
        <dbReference type="Proteomes" id="UP001162480"/>
    </source>
</evidence>
<name>A0AA36AVB7_OCTVU</name>
<accession>A0AA36AVB7</accession>
<reference evidence="2" key="1">
    <citation type="submission" date="2023-08" db="EMBL/GenBank/DDBJ databases">
        <authorList>
            <person name="Alioto T."/>
            <person name="Alioto T."/>
            <person name="Gomez Garrido J."/>
        </authorList>
    </citation>
    <scope>NUCLEOTIDE SEQUENCE</scope>
</reference>
<dbReference type="Proteomes" id="UP001162480">
    <property type="component" value="Chromosome 5"/>
</dbReference>